<dbReference type="GO" id="GO:0003723">
    <property type="term" value="F:RNA binding"/>
    <property type="evidence" value="ECO:0007669"/>
    <property type="project" value="InterPro"/>
</dbReference>
<dbReference type="RefSeq" id="XP_039121806.1">
    <property type="nucleotide sequence ID" value="XM_039265872.1"/>
</dbReference>
<evidence type="ECO:0000256" key="2">
    <source>
        <dbReference type="PROSITE-ProRule" id="PRU00708"/>
    </source>
</evidence>
<gene>
    <name evidence="4" type="primary">LOC120258455</name>
</gene>
<feature type="repeat" description="PPR" evidence="2">
    <location>
        <begin position="160"/>
        <end position="194"/>
    </location>
</feature>
<evidence type="ECO:0000313" key="3">
    <source>
        <dbReference type="Proteomes" id="UP001515500"/>
    </source>
</evidence>
<dbReference type="SUPFAM" id="SSF48452">
    <property type="entry name" value="TPR-like"/>
    <property type="match status" value="1"/>
</dbReference>
<dbReference type="NCBIfam" id="TIGR00756">
    <property type="entry name" value="PPR"/>
    <property type="match status" value="7"/>
</dbReference>
<organism evidence="3 4">
    <name type="scientific">Dioscorea cayennensis subsp. rotundata</name>
    <name type="common">White Guinea yam</name>
    <name type="synonym">Dioscorea rotundata</name>
    <dbReference type="NCBI Taxonomy" id="55577"/>
    <lineage>
        <taxon>Eukaryota</taxon>
        <taxon>Viridiplantae</taxon>
        <taxon>Streptophyta</taxon>
        <taxon>Embryophyta</taxon>
        <taxon>Tracheophyta</taxon>
        <taxon>Spermatophyta</taxon>
        <taxon>Magnoliopsida</taxon>
        <taxon>Liliopsida</taxon>
        <taxon>Dioscoreales</taxon>
        <taxon>Dioscoreaceae</taxon>
        <taxon>Dioscorea</taxon>
    </lineage>
</organism>
<proteinExistence type="predicted"/>
<dbReference type="GO" id="GO:0009451">
    <property type="term" value="P:RNA modification"/>
    <property type="evidence" value="ECO:0007669"/>
    <property type="project" value="InterPro"/>
</dbReference>
<protein>
    <submittedName>
        <fullName evidence="4">Pentatricopeptide repeat-containing protein At5g27110</fullName>
    </submittedName>
</protein>
<dbReference type="FunFam" id="1.25.40.10:FF:000073">
    <property type="entry name" value="Pentatricopeptide repeat-containing protein chloroplastic"/>
    <property type="match status" value="1"/>
</dbReference>
<feature type="repeat" description="PPR" evidence="2">
    <location>
        <begin position="195"/>
        <end position="229"/>
    </location>
</feature>
<sequence>MALGFRVVERRWYNERMLVATMASRRRRFSPIPIPILLAPSPSPSPSPSERQTSKHLDISLWNCFLSCYTKNRFYGEALHVFDRLRVVGELRPDMYTYPSVLKVCAGLGNAVAGEKIHCSVVKSGFLVDVVVSSAIVCMYAKCKLFASAVQLFDEMPHRDVACWNTVISCYHQDGQALKALEVFETMMNYGFEPDSVTFAIIFSACARVLDLERGQRIHEELIRKGVELDEFVGSAIVDMYGKCGCLDRAREVFEAIPMKNVVSWNTMIGGYSLKGDTQSCLQLFSRMNRERIRPTSTTISNLLIACSRTSDLRHGKIIHGCLIRSCISFDVFIGSTLIDLYFKCASVRYAESVFAMMPREDVVSWNVMISGYVTTGSYFKALDLFQEMRINNVRPDAVTFTSALSACTQLSALEQGKEIHRQIKVDDLESNEILMTTLLDMYAKCGGVEEAQMVFDKLQVKDIVSWTSMVVAYGSHGQASKALNLFQDMLKEPSIRPDRIIFLAVLSACNHGGLVEEGCHYFKQMTDAYAIKPALEHYSCLIDLLGRSGRLKEAFDMFSNMQDIKADAGLLGSLFAACSLHKNLELGVKLAEQLIEINPDDHSTYVVLANMYASSGRWDKVRKVRTEMKERGLRKNPGCSWIEIDKKIHQFFAEDDSHQHTEFIYDCLQSLSKHMRKKRSSMSLS</sequence>
<feature type="repeat" description="PPR" evidence="2">
    <location>
        <begin position="261"/>
        <end position="295"/>
    </location>
</feature>
<dbReference type="Pfam" id="PF13041">
    <property type="entry name" value="PPR_2"/>
    <property type="match status" value="3"/>
</dbReference>
<dbReference type="AlphaFoldDB" id="A0AB40B3I9"/>
<dbReference type="FunFam" id="1.25.40.10:FF:000344">
    <property type="entry name" value="Pentatricopeptide repeat-containing protein"/>
    <property type="match status" value="1"/>
</dbReference>
<reference evidence="4" key="1">
    <citation type="submission" date="2025-08" db="UniProtKB">
        <authorList>
            <consortium name="RefSeq"/>
        </authorList>
    </citation>
    <scope>IDENTIFICATION</scope>
</reference>
<feature type="repeat" description="PPR" evidence="2">
    <location>
        <begin position="602"/>
        <end position="636"/>
    </location>
</feature>
<dbReference type="InterPro" id="IPR011990">
    <property type="entry name" value="TPR-like_helical_dom_sf"/>
</dbReference>
<dbReference type="PROSITE" id="PS51375">
    <property type="entry name" value="PPR"/>
    <property type="match status" value="7"/>
</dbReference>
<dbReference type="InterPro" id="IPR046848">
    <property type="entry name" value="E_motif"/>
</dbReference>
<keyword evidence="1" id="KW-0677">Repeat</keyword>
<dbReference type="GeneID" id="120258455"/>
<dbReference type="Gene3D" id="1.25.40.10">
    <property type="entry name" value="Tetratricopeptide repeat domain"/>
    <property type="match status" value="4"/>
</dbReference>
<dbReference type="FunFam" id="1.25.40.10:FF:000284">
    <property type="entry name" value="Pentatricopeptide repeat-containing protein"/>
    <property type="match status" value="1"/>
</dbReference>
<dbReference type="PANTHER" id="PTHR47926:SF452">
    <property type="entry name" value="PENTATRICOPEPTIDE REPEAT-CONTAINING PROTEIN"/>
    <property type="match status" value="1"/>
</dbReference>
<dbReference type="Pfam" id="PF20431">
    <property type="entry name" value="E_motif"/>
    <property type="match status" value="1"/>
</dbReference>
<dbReference type="Pfam" id="PF01535">
    <property type="entry name" value="PPR"/>
    <property type="match status" value="5"/>
</dbReference>
<keyword evidence="3" id="KW-1185">Reference proteome</keyword>
<evidence type="ECO:0000313" key="4">
    <source>
        <dbReference type="RefSeq" id="XP_039121806.1"/>
    </source>
</evidence>
<feature type="repeat" description="PPR" evidence="2">
    <location>
        <begin position="463"/>
        <end position="498"/>
    </location>
</feature>
<accession>A0AB40B3I9</accession>
<feature type="repeat" description="PPR" evidence="2">
    <location>
        <begin position="535"/>
        <end position="569"/>
    </location>
</feature>
<dbReference type="Proteomes" id="UP001515500">
    <property type="component" value="Chromosome 4"/>
</dbReference>
<dbReference type="GO" id="GO:0099402">
    <property type="term" value="P:plant organ development"/>
    <property type="evidence" value="ECO:0007669"/>
    <property type="project" value="UniProtKB-ARBA"/>
</dbReference>
<dbReference type="InterPro" id="IPR046960">
    <property type="entry name" value="PPR_At4g14850-like_plant"/>
</dbReference>
<evidence type="ECO:0000256" key="1">
    <source>
        <dbReference type="ARBA" id="ARBA00022737"/>
    </source>
</evidence>
<name>A0AB40B3I9_DIOCR</name>
<dbReference type="PANTHER" id="PTHR47926">
    <property type="entry name" value="PENTATRICOPEPTIDE REPEAT-CONTAINING PROTEIN"/>
    <property type="match status" value="1"/>
</dbReference>
<dbReference type="InterPro" id="IPR002885">
    <property type="entry name" value="PPR_rpt"/>
</dbReference>
<feature type="repeat" description="PPR" evidence="2">
    <location>
        <begin position="362"/>
        <end position="396"/>
    </location>
</feature>
<dbReference type="FunFam" id="1.25.40.10:FF:000158">
    <property type="entry name" value="pentatricopeptide repeat-containing protein At2g33680"/>
    <property type="match status" value="1"/>
</dbReference>